<organism evidence="2 3">
    <name type="scientific">Laccaria amethystina LaAM-08-1</name>
    <dbReference type="NCBI Taxonomy" id="1095629"/>
    <lineage>
        <taxon>Eukaryota</taxon>
        <taxon>Fungi</taxon>
        <taxon>Dikarya</taxon>
        <taxon>Basidiomycota</taxon>
        <taxon>Agaricomycotina</taxon>
        <taxon>Agaricomycetes</taxon>
        <taxon>Agaricomycetidae</taxon>
        <taxon>Agaricales</taxon>
        <taxon>Agaricineae</taxon>
        <taxon>Hydnangiaceae</taxon>
        <taxon>Laccaria</taxon>
    </lineage>
</organism>
<evidence type="ECO:0000256" key="1">
    <source>
        <dbReference type="SAM" id="Phobius"/>
    </source>
</evidence>
<feature type="transmembrane region" description="Helical" evidence="1">
    <location>
        <begin position="79"/>
        <end position="101"/>
    </location>
</feature>
<reference evidence="2 3" key="1">
    <citation type="submission" date="2014-04" db="EMBL/GenBank/DDBJ databases">
        <authorList>
            <consortium name="DOE Joint Genome Institute"/>
            <person name="Kuo A."/>
            <person name="Kohler A."/>
            <person name="Nagy L.G."/>
            <person name="Floudas D."/>
            <person name="Copeland A."/>
            <person name="Barry K.W."/>
            <person name="Cichocki N."/>
            <person name="Veneault-Fourrey C."/>
            <person name="LaButti K."/>
            <person name="Lindquist E.A."/>
            <person name="Lipzen A."/>
            <person name="Lundell T."/>
            <person name="Morin E."/>
            <person name="Murat C."/>
            <person name="Sun H."/>
            <person name="Tunlid A."/>
            <person name="Henrissat B."/>
            <person name="Grigoriev I.V."/>
            <person name="Hibbett D.S."/>
            <person name="Martin F."/>
            <person name="Nordberg H.P."/>
            <person name="Cantor M.N."/>
            <person name="Hua S.X."/>
        </authorList>
    </citation>
    <scope>NUCLEOTIDE SEQUENCE [LARGE SCALE GENOMIC DNA]</scope>
    <source>
        <strain evidence="2 3">LaAM-08-1</strain>
    </source>
</reference>
<name>A0A0C9WJ13_9AGAR</name>
<dbReference type="OrthoDB" id="5327148at2759"/>
<protein>
    <submittedName>
        <fullName evidence="2">Uncharacterized protein</fullName>
    </submittedName>
</protein>
<dbReference type="AlphaFoldDB" id="A0A0C9WJ13"/>
<accession>A0A0C9WJ13</accession>
<keyword evidence="1" id="KW-0812">Transmembrane</keyword>
<evidence type="ECO:0000313" key="3">
    <source>
        <dbReference type="Proteomes" id="UP000054477"/>
    </source>
</evidence>
<feature type="transmembrane region" description="Helical" evidence="1">
    <location>
        <begin position="12"/>
        <end position="32"/>
    </location>
</feature>
<keyword evidence="1" id="KW-0472">Membrane</keyword>
<dbReference type="Proteomes" id="UP000054477">
    <property type="component" value="Unassembled WGS sequence"/>
</dbReference>
<dbReference type="EMBL" id="KN838819">
    <property type="protein sequence ID" value="KIJ93894.1"/>
    <property type="molecule type" value="Genomic_DNA"/>
</dbReference>
<dbReference type="HOGENOM" id="CLU_2133907_0_0_1"/>
<reference evidence="3" key="2">
    <citation type="submission" date="2015-01" db="EMBL/GenBank/DDBJ databases">
        <title>Evolutionary Origins and Diversification of the Mycorrhizal Mutualists.</title>
        <authorList>
            <consortium name="DOE Joint Genome Institute"/>
            <consortium name="Mycorrhizal Genomics Consortium"/>
            <person name="Kohler A."/>
            <person name="Kuo A."/>
            <person name="Nagy L.G."/>
            <person name="Floudas D."/>
            <person name="Copeland A."/>
            <person name="Barry K.W."/>
            <person name="Cichocki N."/>
            <person name="Veneault-Fourrey C."/>
            <person name="LaButti K."/>
            <person name="Lindquist E.A."/>
            <person name="Lipzen A."/>
            <person name="Lundell T."/>
            <person name="Morin E."/>
            <person name="Murat C."/>
            <person name="Riley R."/>
            <person name="Ohm R."/>
            <person name="Sun H."/>
            <person name="Tunlid A."/>
            <person name="Henrissat B."/>
            <person name="Grigoriev I.V."/>
            <person name="Hibbett D.S."/>
            <person name="Martin F."/>
        </authorList>
    </citation>
    <scope>NUCLEOTIDE SEQUENCE [LARGE SCALE GENOMIC DNA]</scope>
    <source>
        <strain evidence="3">LaAM-08-1</strain>
    </source>
</reference>
<gene>
    <name evidence="2" type="ORF">K443DRAFT_643345</name>
</gene>
<keyword evidence="3" id="KW-1185">Reference proteome</keyword>
<proteinExistence type="predicted"/>
<keyword evidence="1" id="KW-1133">Transmembrane helix</keyword>
<sequence length="113" mass="12756">MPNQPAGAFWAVLNRLFVIGQTVVLFFLLPCYRKELWSRRIGFYRNAVHSPPPSPPSLSNKLTFISFVAVILSHRVDRFTLVSAFFLFSIGCLNVRSWALYSKNLNAPSPNGP</sequence>
<evidence type="ECO:0000313" key="2">
    <source>
        <dbReference type="EMBL" id="KIJ93894.1"/>
    </source>
</evidence>